<evidence type="ECO:0000313" key="3">
    <source>
        <dbReference type="Proteomes" id="UP000053660"/>
    </source>
</evidence>
<proteinExistence type="predicted"/>
<keyword evidence="3" id="KW-1185">Reference proteome</keyword>
<protein>
    <recommendedName>
        <fullName evidence="4">Secreted protein</fullName>
    </recommendedName>
</protein>
<dbReference type="AlphaFoldDB" id="A0A0B1S217"/>
<dbReference type="EMBL" id="KN610948">
    <property type="protein sequence ID" value="KHJ77250.1"/>
    <property type="molecule type" value="Genomic_DNA"/>
</dbReference>
<organism evidence="2 3">
    <name type="scientific">Oesophagostomum dentatum</name>
    <name type="common">Nodular worm</name>
    <dbReference type="NCBI Taxonomy" id="61180"/>
    <lineage>
        <taxon>Eukaryota</taxon>
        <taxon>Metazoa</taxon>
        <taxon>Ecdysozoa</taxon>
        <taxon>Nematoda</taxon>
        <taxon>Chromadorea</taxon>
        <taxon>Rhabditida</taxon>
        <taxon>Rhabditina</taxon>
        <taxon>Rhabditomorpha</taxon>
        <taxon>Strongyloidea</taxon>
        <taxon>Strongylidae</taxon>
        <taxon>Oesophagostomum</taxon>
    </lineage>
</organism>
<evidence type="ECO:0000256" key="1">
    <source>
        <dbReference type="SAM" id="SignalP"/>
    </source>
</evidence>
<gene>
    <name evidence="2" type="ORF">OESDEN_23130</name>
</gene>
<evidence type="ECO:0000313" key="2">
    <source>
        <dbReference type="EMBL" id="KHJ77250.1"/>
    </source>
</evidence>
<feature type="signal peptide" evidence="1">
    <location>
        <begin position="1"/>
        <end position="16"/>
    </location>
</feature>
<name>A0A0B1S217_OESDE</name>
<feature type="chain" id="PRO_5002060684" description="Secreted protein" evidence="1">
    <location>
        <begin position="17"/>
        <end position="83"/>
    </location>
</feature>
<keyword evidence="1" id="KW-0732">Signal</keyword>
<sequence>MFIFLLSLALIGVSQQQGGECGASLDRGNSKCASPKKGIRSAAVVMLTANGGGECPHFLVHSSSFRITRRQLVAKWTILESPY</sequence>
<accession>A0A0B1S217</accession>
<dbReference type="Proteomes" id="UP000053660">
    <property type="component" value="Unassembled WGS sequence"/>
</dbReference>
<evidence type="ECO:0008006" key="4">
    <source>
        <dbReference type="Google" id="ProtNLM"/>
    </source>
</evidence>
<reference evidence="2 3" key="1">
    <citation type="submission" date="2014-03" db="EMBL/GenBank/DDBJ databases">
        <title>Draft genome of the hookworm Oesophagostomum dentatum.</title>
        <authorList>
            <person name="Mitreva M."/>
        </authorList>
    </citation>
    <scope>NUCLEOTIDE SEQUENCE [LARGE SCALE GENOMIC DNA]</scope>
    <source>
        <strain evidence="2 3">OD-Hann</strain>
    </source>
</reference>